<evidence type="ECO:0000256" key="1">
    <source>
        <dbReference type="ARBA" id="ARBA00008056"/>
    </source>
</evidence>
<keyword evidence="7" id="KW-1185">Reference proteome</keyword>
<organism evidence="7 8">
    <name type="scientific">Dioscorea cayennensis subsp. rotundata</name>
    <name type="common">White Guinea yam</name>
    <name type="synonym">Dioscorea rotundata</name>
    <dbReference type="NCBI Taxonomy" id="55577"/>
    <lineage>
        <taxon>Eukaryota</taxon>
        <taxon>Viridiplantae</taxon>
        <taxon>Streptophyta</taxon>
        <taxon>Embryophyta</taxon>
        <taxon>Tracheophyta</taxon>
        <taxon>Spermatophyta</taxon>
        <taxon>Magnoliopsida</taxon>
        <taxon>Liliopsida</taxon>
        <taxon>Dioscoreales</taxon>
        <taxon>Dioscoreaceae</taxon>
        <taxon>Dioscorea</taxon>
    </lineage>
</organism>
<dbReference type="InterPro" id="IPR005123">
    <property type="entry name" value="Oxoglu/Fe-dep_dioxygenase_dom"/>
</dbReference>
<keyword evidence="2 5" id="KW-0479">Metal-binding</keyword>
<evidence type="ECO:0000256" key="5">
    <source>
        <dbReference type="RuleBase" id="RU003682"/>
    </source>
</evidence>
<dbReference type="InterPro" id="IPR027443">
    <property type="entry name" value="IPNS-like_sf"/>
</dbReference>
<dbReference type="SUPFAM" id="SSF51197">
    <property type="entry name" value="Clavaminate synthase-like"/>
    <property type="match status" value="1"/>
</dbReference>
<dbReference type="PANTHER" id="PTHR47991">
    <property type="entry name" value="OXOGLUTARATE/IRON-DEPENDENT DIOXYGENASE"/>
    <property type="match status" value="1"/>
</dbReference>
<dbReference type="GeneID" id="120258851"/>
<accession>A0AB40B564</accession>
<dbReference type="Proteomes" id="UP001515500">
    <property type="component" value="Chromosome 4"/>
</dbReference>
<dbReference type="FunFam" id="2.60.120.330:FF:000001">
    <property type="entry name" value="Protein SRG1"/>
    <property type="match status" value="1"/>
</dbReference>
<protein>
    <submittedName>
        <fullName evidence="8">S-norcoclaurine synthase 1-like</fullName>
    </submittedName>
</protein>
<proteinExistence type="inferred from homology"/>
<dbReference type="PROSITE" id="PS51471">
    <property type="entry name" value="FE2OG_OXY"/>
    <property type="match status" value="1"/>
</dbReference>
<dbReference type="InterPro" id="IPR050295">
    <property type="entry name" value="Plant_2OG-oxidoreductases"/>
</dbReference>
<dbReference type="Gene3D" id="2.60.120.330">
    <property type="entry name" value="B-lactam Antibiotic, Isopenicillin N Synthase, Chain"/>
    <property type="match status" value="1"/>
</dbReference>
<evidence type="ECO:0000313" key="8">
    <source>
        <dbReference type="RefSeq" id="XP_039122233.1"/>
    </source>
</evidence>
<comment type="similarity">
    <text evidence="1 5">Belongs to the iron/ascorbate-dependent oxidoreductase family.</text>
</comment>
<dbReference type="GO" id="GO:0046872">
    <property type="term" value="F:metal ion binding"/>
    <property type="evidence" value="ECO:0007669"/>
    <property type="project" value="UniProtKB-KW"/>
</dbReference>
<dbReference type="GO" id="GO:0016491">
    <property type="term" value="F:oxidoreductase activity"/>
    <property type="evidence" value="ECO:0007669"/>
    <property type="project" value="UniProtKB-KW"/>
</dbReference>
<dbReference type="InterPro" id="IPR044861">
    <property type="entry name" value="IPNS-like_FE2OG_OXY"/>
</dbReference>
<keyword evidence="4 5" id="KW-0408">Iron</keyword>
<dbReference type="AlphaFoldDB" id="A0AB40B564"/>
<dbReference type="RefSeq" id="XP_039122233.1">
    <property type="nucleotide sequence ID" value="XM_039266299.1"/>
</dbReference>
<dbReference type="Pfam" id="PF03171">
    <property type="entry name" value="2OG-FeII_Oxy"/>
    <property type="match status" value="1"/>
</dbReference>
<evidence type="ECO:0000313" key="7">
    <source>
        <dbReference type="Proteomes" id="UP001515500"/>
    </source>
</evidence>
<evidence type="ECO:0000256" key="3">
    <source>
        <dbReference type="ARBA" id="ARBA00023002"/>
    </source>
</evidence>
<keyword evidence="3 5" id="KW-0560">Oxidoreductase</keyword>
<evidence type="ECO:0000256" key="4">
    <source>
        <dbReference type="ARBA" id="ARBA00023004"/>
    </source>
</evidence>
<gene>
    <name evidence="8" type="primary">LOC120258851</name>
</gene>
<reference evidence="8" key="1">
    <citation type="submission" date="2025-08" db="UniProtKB">
        <authorList>
            <consortium name="RefSeq"/>
        </authorList>
    </citation>
    <scope>IDENTIFICATION</scope>
</reference>
<sequence length="377" mass="42401">MDQYTGQALAVHMAAGNNGKSSTSARLIRSLPFDSVQALSATLTTSDHIPTRYIRPEALSEPVIIPGDAEDDIPVIDFHKLLDPELSEAESSKLDLACQNWGFFQLINHGVPEEVIQRMISVVEEFFKLPLDEKMLFKQPPGQLEGYGQLFLFSEEQKLDWADLLFFYTSPLHLRKVGLWPTNPSTFRDAFDEYSMEVKKLANCLLGFLVKNLGLDPIEMTGMLENGAQFVRINCYPPCPEDKKVLGVSPHSDSSFLTLLLQVNSVQGLQIRRNDKWLPVKPLPGAFVANIADAFEILSNGKYKSIEHRAVTNTEKERFSIAAFHGPNTNATVGPHPELVLKGEPLYKSMDYESYMKLRFESKLDGKSFLDRMKLSK</sequence>
<evidence type="ECO:0000259" key="6">
    <source>
        <dbReference type="PROSITE" id="PS51471"/>
    </source>
</evidence>
<evidence type="ECO:0000256" key="2">
    <source>
        <dbReference type="ARBA" id="ARBA00022723"/>
    </source>
</evidence>
<name>A0AB40B564_DIOCR</name>
<dbReference type="InterPro" id="IPR026992">
    <property type="entry name" value="DIOX_N"/>
</dbReference>
<dbReference type="Pfam" id="PF14226">
    <property type="entry name" value="DIOX_N"/>
    <property type="match status" value="1"/>
</dbReference>
<feature type="domain" description="Fe2OG dioxygenase" evidence="6">
    <location>
        <begin position="227"/>
        <end position="327"/>
    </location>
</feature>